<organism evidence="1 2">
    <name type="scientific">Dictyobacter arantiisoli</name>
    <dbReference type="NCBI Taxonomy" id="2014874"/>
    <lineage>
        <taxon>Bacteria</taxon>
        <taxon>Bacillati</taxon>
        <taxon>Chloroflexota</taxon>
        <taxon>Ktedonobacteria</taxon>
        <taxon>Ktedonobacterales</taxon>
        <taxon>Dictyobacteraceae</taxon>
        <taxon>Dictyobacter</taxon>
    </lineage>
</organism>
<comment type="caution">
    <text evidence="1">The sequence shown here is derived from an EMBL/GenBank/DDBJ whole genome shotgun (WGS) entry which is preliminary data.</text>
</comment>
<evidence type="ECO:0000313" key="2">
    <source>
        <dbReference type="Proteomes" id="UP000322530"/>
    </source>
</evidence>
<gene>
    <name evidence="1" type="ORF">KDI_13240</name>
</gene>
<name>A0A5A5T8F1_9CHLR</name>
<keyword evidence="2" id="KW-1185">Reference proteome</keyword>
<protein>
    <submittedName>
        <fullName evidence="1">Uncharacterized protein</fullName>
    </submittedName>
</protein>
<evidence type="ECO:0000313" key="1">
    <source>
        <dbReference type="EMBL" id="GCF07760.1"/>
    </source>
</evidence>
<dbReference type="EMBL" id="BIXY01000014">
    <property type="protein sequence ID" value="GCF07760.1"/>
    <property type="molecule type" value="Genomic_DNA"/>
</dbReference>
<proteinExistence type="predicted"/>
<dbReference type="Gene3D" id="3.20.20.80">
    <property type="entry name" value="Glycosidases"/>
    <property type="match status" value="1"/>
</dbReference>
<dbReference type="RefSeq" id="WP_172631917.1">
    <property type="nucleotide sequence ID" value="NZ_BIXY01000014.1"/>
</dbReference>
<accession>A0A5A5T8F1</accession>
<dbReference type="AlphaFoldDB" id="A0A5A5T8F1"/>
<reference evidence="1 2" key="1">
    <citation type="submission" date="2019-01" db="EMBL/GenBank/DDBJ databases">
        <title>Draft genome sequence of Dictyobacter sp. Uno17.</title>
        <authorList>
            <person name="Wang C.M."/>
            <person name="Zheng Y."/>
            <person name="Sakai Y."/>
            <person name="Abe K."/>
            <person name="Yokota A."/>
            <person name="Yabe S."/>
        </authorList>
    </citation>
    <scope>NUCLEOTIDE SEQUENCE [LARGE SCALE GENOMIC DNA]</scope>
    <source>
        <strain evidence="1 2">Uno17</strain>
    </source>
</reference>
<dbReference type="Proteomes" id="UP000322530">
    <property type="component" value="Unassembled WGS sequence"/>
</dbReference>
<sequence>MLACCYPWYTQQSWTRTQMSDLPTIQYNSGDDTTITRQLNFAASAGITGFISSWWDAGDKTDINFTKLLAHAASLEQQTHDHFASSLYIENDAPALNTPAKMITQLNYIKTQYGL</sequence>